<dbReference type="GO" id="GO:0006633">
    <property type="term" value="P:fatty acid biosynthetic process"/>
    <property type="evidence" value="ECO:0007669"/>
    <property type="project" value="TreeGrafter"/>
</dbReference>
<accession>A0A0B8MY57</accession>
<dbReference type="GO" id="GO:0004312">
    <property type="term" value="F:fatty acid synthase activity"/>
    <property type="evidence" value="ECO:0007669"/>
    <property type="project" value="TreeGrafter"/>
</dbReference>
<protein>
    <submittedName>
        <fullName evidence="3">Polyketide synthase</fullName>
    </submittedName>
</protein>
<evidence type="ECO:0000313" key="3">
    <source>
        <dbReference type="EMBL" id="GAM41965.1"/>
    </source>
</evidence>
<evidence type="ECO:0000259" key="1">
    <source>
        <dbReference type="SMART" id="SM00822"/>
    </source>
</evidence>
<dbReference type="SMART" id="SM00829">
    <property type="entry name" value="PKS_ER"/>
    <property type="match status" value="1"/>
</dbReference>
<evidence type="ECO:0000259" key="2">
    <source>
        <dbReference type="SMART" id="SM00829"/>
    </source>
</evidence>
<feature type="domain" description="Ketoreductase" evidence="1">
    <location>
        <begin position="248"/>
        <end position="422"/>
    </location>
</feature>
<dbReference type="Pfam" id="PF08659">
    <property type="entry name" value="KR"/>
    <property type="match status" value="1"/>
</dbReference>
<proteinExistence type="predicted"/>
<dbReference type="AlphaFoldDB" id="A0A0B8MY57"/>
<dbReference type="GO" id="GO:0044550">
    <property type="term" value="P:secondary metabolite biosynthetic process"/>
    <property type="evidence" value="ECO:0007669"/>
    <property type="project" value="TreeGrafter"/>
</dbReference>
<dbReference type="InterPro" id="IPR036291">
    <property type="entry name" value="NAD(P)-bd_dom_sf"/>
</dbReference>
<dbReference type="InterPro" id="IPR057326">
    <property type="entry name" value="KR_dom"/>
</dbReference>
<dbReference type="SMART" id="SM00822">
    <property type="entry name" value="PKS_KR"/>
    <property type="match status" value="1"/>
</dbReference>
<organism evidence="3 4">
    <name type="scientific">Talaromyces pinophilus</name>
    <name type="common">Penicillium pinophilum</name>
    <dbReference type="NCBI Taxonomy" id="128442"/>
    <lineage>
        <taxon>Eukaryota</taxon>
        <taxon>Fungi</taxon>
        <taxon>Dikarya</taxon>
        <taxon>Ascomycota</taxon>
        <taxon>Pezizomycotina</taxon>
        <taxon>Eurotiomycetes</taxon>
        <taxon>Eurotiomycetidae</taxon>
        <taxon>Eurotiales</taxon>
        <taxon>Trichocomaceae</taxon>
        <taxon>Talaromyces</taxon>
        <taxon>Talaromyces sect. Talaromyces</taxon>
    </lineage>
</organism>
<dbReference type="InterPro" id="IPR020843">
    <property type="entry name" value="ER"/>
</dbReference>
<dbReference type="PANTHER" id="PTHR43775">
    <property type="entry name" value="FATTY ACID SYNTHASE"/>
    <property type="match status" value="1"/>
</dbReference>
<dbReference type="PANTHER" id="PTHR43775:SF29">
    <property type="entry name" value="ASPERFURANONE POLYKETIDE SYNTHASE AFOG-RELATED"/>
    <property type="match status" value="1"/>
</dbReference>
<dbReference type="Proteomes" id="UP000053095">
    <property type="component" value="Unassembled WGS sequence"/>
</dbReference>
<dbReference type="Gene3D" id="3.90.180.10">
    <property type="entry name" value="Medium-chain alcohol dehydrogenases, catalytic domain"/>
    <property type="match status" value="1"/>
</dbReference>
<dbReference type="Gene3D" id="3.40.50.720">
    <property type="entry name" value="NAD(P)-binding Rossmann-like Domain"/>
    <property type="match status" value="2"/>
</dbReference>
<keyword evidence="4" id="KW-1185">Reference proteome</keyword>
<dbReference type="InterPro" id="IPR050091">
    <property type="entry name" value="PKS_NRPS_Biosynth_Enz"/>
</dbReference>
<dbReference type="EMBL" id="DF933839">
    <property type="protein sequence ID" value="GAM41965.1"/>
    <property type="molecule type" value="Genomic_DNA"/>
</dbReference>
<sequence>MVTMTQEFRNERDPSGTMCHYRYGEYPCESARSQINEYSFVCLGGAIGTLEAYEKRQKLQSGASSAGSEWKDIFNAIMGIPRTFKAGWKAGQKQASESIVSLVIVRWLQTMVFLRTIFLTVETIGEALRQTWLCVAPFGRFIELGKKDIVGNTGIDMSPFMNNIIFAGVNMLSAYRDNIPLFGCIIADVMKCLPDGIIRPIQPLKVMNFSQSMQIGKHIGNMVLSDQPDDLVPIVLQTRKPYSFPENATYMIPGGLDGLGRAIAYWMVQQGAQHIVFTSQPGATKPEAQKLIAELHKLGAKTIAFACGISKVSQLQNVLTAVDKEFPLVKGIITCAMQLQDVLFENMSVEDFHAALRPKAQATRNLHNIDFFVYLSSTEGIVGSRGQGNYNAGNTFQDAIANHGRAHEQSARSINLGVVLEQEVLTTIQAAIAAQRPAQVFVGLATGDLLKQNDHDDLFWITRLAKGGSSDDEQLQTLLGGAKTMAEATDAVCTTLVRKLAKAMMIEVEDLDSSRPAISYRVDSLVTVEVHACIFKEVKSDVSVFEILSNTPWLPLAAKIASRSTLVSPGIRGDAHEA</sequence>
<evidence type="ECO:0000313" key="4">
    <source>
        <dbReference type="Proteomes" id="UP000053095"/>
    </source>
</evidence>
<reference evidence="4" key="1">
    <citation type="journal article" date="2015" name="Genome Announc.">
        <title>Draft genome sequence of Talaromyces cellulolyticus strain Y-94, a source of lignocellulosic biomass-degrading enzymes.</title>
        <authorList>
            <person name="Fujii T."/>
            <person name="Koike H."/>
            <person name="Sawayama S."/>
            <person name="Yano S."/>
            <person name="Inoue H."/>
        </authorList>
    </citation>
    <scope>NUCLEOTIDE SEQUENCE [LARGE SCALE GENOMIC DNA]</scope>
    <source>
        <strain evidence="4">Y-94</strain>
    </source>
</reference>
<dbReference type="GO" id="GO:0016491">
    <property type="term" value="F:oxidoreductase activity"/>
    <property type="evidence" value="ECO:0007669"/>
    <property type="project" value="InterPro"/>
</dbReference>
<dbReference type="InterPro" id="IPR013968">
    <property type="entry name" value="PKS_KR"/>
</dbReference>
<feature type="domain" description="Enoyl reductase (ER)" evidence="2">
    <location>
        <begin position="45"/>
        <end position="224"/>
    </location>
</feature>
<name>A0A0B8MY57_TALPI</name>
<dbReference type="SUPFAM" id="SSF51735">
    <property type="entry name" value="NAD(P)-binding Rossmann-fold domains"/>
    <property type="match status" value="1"/>
</dbReference>
<gene>
    <name evidence="3" type="ORF">TCE0_043f15516</name>
</gene>